<dbReference type="Proteomes" id="UP000516057">
    <property type="component" value="Chromosome"/>
</dbReference>
<dbReference type="RefSeq" id="WP_187734903.1">
    <property type="nucleotide sequence ID" value="NZ_CP060790.1"/>
</dbReference>
<proteinExistence type="predicted"/>
<evidence type="ECO:0000313" key="2">
    <source>
        <dbReference type="EMBL" id="QNP57903.1"/>
    </source>
</evidence>
<protein>
    <submittedName>
        <fullName evidence="2">Uncharacterized protein</fullName>
    </submittedName>
</protein>
<gene>
    <name evidence="2" type="ORF">H9L24_12305</name>
</gene>
<feature type="transmembrane region" description="Helical" evidence="1">
    <location>
        <begin position="33"/>
        <end position="50"/>
    </location>
</feature>
<reference evidence="2 3" key="1">
    <citation type="submission" date="2020-08" db="EMBL/GenBank/DDBJ databases">
        <title>Genome sequence of Acidovorax monticola KACC 19171T.</title>
        <authorList>
            <person name="Hyun D.-W."/>
            <person name="Bae J.-W."/>
        </authorList>
    </citation>
    <scope>NUCLEOTIDE SEQUENCE [LARGE SCALE GENOMIC DNA]</scope>
    <source>
        <strain evidence="2 3">KACC 19171</strain>
    </source>
</reference>
<keyword evidence="3" id="KW-1185">Reference proteome</keyword>
<accession>A0A7H0HBI7</accession>
<organism evidence="2 3">
    <name type="scientific">Paenacidovorax monticola</name>
    <dbReference type="NCBI Taxonomy" id="1926868"/>
    <lineage>
        <taxon>Bacteria</taxon>
        <taxon>Pseudomonadati</taxon>
        <taxon>Pseudomonadota</taxon>
        <taxon>Betaproteobacteria</taxon>
        <taxon>Burkholderiales</taxon>
        <taxon>Comamonadaceae</taxon>
        <taxon>Paenacidovorax</taxon>
    </lineage>
</organism>
<name>A0A7H0HBI7_9BURK</name>
<evidence type="ECO:0000313" key="3">
    <source>
        <dbReference type="Proteomes" id="UP000516057"/>
    </source>
</evidence>
<keyword evidence="1" id="KW-0812">Transmembrane</keyword>
<evidence type="ECO:0000256" key="1">
    <source>
        <dbReference type="SAM" id="Phobius"/>
    </source>
</evidence>
<keyword evidence="1" id="KW-0472">Membrane</keyword>
<sequence length="55" mass="5861">MSLLNFNILAVSVCCGLLLGGFAARRMRVLPAVMMLLGVAGLLAVMVYNIRSLAH</sequence>
<dbReference type="AlphaFoldDB" id="A0A7H0HBI7"/>
<dbReference type="EMBL" id="CP060790">
    <property type="protein sequence ID" value="QNP57903.1"/>
    <property type="molecule type" value="Genomic_DNA"/>
</dbReference>
<dbReference type="KEGG" id="amon:H9L24_12305"/>
<keyword evidence="1" id="KW-1133">Transmembrane helix</keyword>